<dbReference type="Gene3D" id="3.40.1810.10">
    <property type="entry name" value="Transcription factor, MADS-box"/>
    <property type="match status" value="1"/>
</dbReference>
<evidence type="ECO:0000256" key="3">
    <source>
        <dbReference type="ARBA" id="ARBA00023125"/>
    </source>
</evidence>
<feature type="domain" description="MADS-box" evidence="6">
    <location>
        <begin position="1"/>
        <end position="49"/>
    </location>
</feature>
<keyword evidence="5" id="KW-0539">Nucleus</keyword>
<organism evidence="7 8">
    <name type="scientific">Rhodamnia argentea</name>
    <dbReference type="NCBI Taxonomy" id="178133"/>
    <lineage>
        <taxon>Eukaryota</taxon>
        <taxon>Viridiplantae</taxon>
        <taxon>Streptophyta</taxon>
        <taxon>Embryophyta</taxon>
        <taxon>Tracheophyta</taxon>
        <taxon>Spermatophyta</taxon>
        <taxon>Magnoliopsida</taxon>
        <taxon>eudicotyledons</taxon>
        <taxon>Gunneridae</taxon>
        <taxon>Pentapetalae</taxon>
        <taxon>rosids</taxon>
        <taxon>malvids</taxon>
        <taxon>Myrtales</taxon>
        <taxon>Myrtaceae</taxon>
        <taxon>Myrtoideae</taxon>
        <taxon>Myrteae</taxon>
        <taxon>Australasian group</taxon>
        <taxon>Rhodamnia</taxon>
    </lineage>
</organism>
<dbReference type="InterPro" id="IPR033897">
    <property type="entry name" value="SRF-like_MADS-box"/>
</dbReference>
<dbReference type="PRINTS" id="PR00404">
    <property type="entry name" value="MADSDOMAIN"/>
</dbReference>
<reference evidence="8" key="2">
    <citation type="submission" date="2025-08" db="UniProtKB">
        <authorList>
            <consortium name="RefSeq"/>
        </authorList>
    </citation>
    <scope>IDENTIFICATION</scope>
    <source>
        <tissue evidence="8">Leaf</tissue>
    </source>
</reference>
<name>A0ABM3HF56_9MYRT</name>
<dbReference type="Pfam" id="PF00319">
    <property type="entry name" value="SRF-TF"/>
    <property type="match status" value="1"/>
</dbReference>
<dbReference type="GeneID" id="125315120"/>
<dbReference type="SUPFAM" id="SSF55455">
    <property type="entry name" value="SRF-like"/>
    <property type="match status" value="1"/>
</dbReference>
<dbReference type="PROSITE" id="PS50066">
    <property type="entry name" value="MADS_BOX_2"/>
    <property type="match status" value="1"/>
</dbReference>
<evidence type="ECO:0000256" key="5">
    <source>
        <dbReference type="ARBA" id="ARBA00023242"/>
    </source>
</evidence>
<dbReference type="RefSeq" id="XP_048135222.1">
    <property type="nucleotide sequence ID" value="XM_048279265.1"/>
</dbReference>
<dbReference type="Proteomes" id="UP000827889">
    <property type="component" value="Chromosome 1"/>
</dbReference>
<dbReference type="PANTHER" id="PTHR11945">
    <property type="entry name" value="MADS BOX PROTEIN"/>
    <property type="match status" value="1"/>
</dbReference>
<sequence length="538" mass="56303">MARRKVKLAFIENDTSRKAALKKRRQGLIKKVSELSTLCGVNACAIVYSPDSNEPVFWPSRPEVEQLLVRYQSFSEVERSRKMVNQESYLKEQINKLIGQKKKLAVKNKELENTYLMQQLYLSGKTTSEFANDEMCSLFYYVHEKTKEIERKIELLGRSDGAPRSGGAPSAIEGPVVEEEMILEAKEGGSGDNNGDNIGDASSSLDQWFVDIMKSGNAGSGSGSKKDELYPLACLTGGAGSSNRALAFNLSKENVGVGSGNWANGIGPVNGDAGGSGNNIGLSQGLSRVTPGRGPLVTYGHVGGSVSNNSATPYQGYGGHMTRGSGMVCPNGDAGGSVGDGTTGYGVRLFNQRNTGGSSGGNGEVFPRGGIYGVDTDTGYGMRQHNENPGAVTNGHGVVLPLINNDHGSGNGGCGIGLNHSNAQIIANGHEMSSIYGDVVSNGYGIVVPPMVARPFANAGSGNVEWGMGMYQGNFGAINNGNNRAIDNGPFEGGNGGFRAMVPLGNLVGNIGGNEVWMLHDNAVVDANGSGGNNAGMK</sequence>
<dbReference type="InterPro" id="IPR002100">
    <property type="entry name" value="TF_MADSbox"/>
</dbReference>
<dbReference type="InterPro" id="IPR036879">
    <property type="entry name" value="TF_MADSbox_sf"/>
</dbReference>
<proteinExistence type="predicted"/>
<dbReference type="CDD" id="cd00266">
    <property type="entry name" value="MADS_SRF_like"/>
    <property type="match status" value="1"/>
</dbReference>
<keyword evidence="7" id="KW-1185">Reference proteome</keyword>
<keyword evidence="2" id="KW-0805">Transcription regulation</keyword>
<evidence type="ECO:0000256" key="2">
    <source>
        <dbReference type="ARBA" id="ARBA00023015"/>
    </source>
</evidence>
<evidence type="ECO:0000313" key="7">
    <source>
        <dbReference type="Proteomes" id="UP000827889"/>
    </source>
</evidence>
<evidence type="ECO:0000313" key="8">
    <source>
        <dbReference type="RefSeq" id="XP_048135222.1"/>
    </source>
</evidence>
<keyword evidence="4" id="KW-0804">Transcription</keyword>
<evidence type="ECO:0000256" key="4">
    <source>
        <dbReference type="ARBA" id="ARBA00023163"/>
    </source>
</evidence>
<gene>
    <name evidence="8" type="primary">LOC125315120</name>
</gene>
<accession>A0ABM3HF56</accession>
<evidence type="ECO:0000259" key="6">
    <source>
        <dbReference type="PROSITE" id="PS50066"/>
    </source>
</evidence>
<protein>
    <submittedName>
        <fullName evidence="8">Uncharacterized PE-PGRS family protein PE_PGRS34-like</fullName>
    </submittedName>
</protein>
<evidence type="ECO:0000256" key="1">
    <source>
        <dbReference type="ARBA" id="ARBA00004123"/>
    </source>
</evidence>
<keyword evidence="3" id="KW-0238">DNA-binding</keyword>
<comment type="subcellular location">
    <subcellularLocation>
        <location evidence="1">Nucleus</location>
    </subcellularLocation>
</comment>
<dbReference type="SMART" id="SM00432">
    <property type="entry name" value="MADS"/>
    <property type="match status" value="1"/>
</dbReference>
<dbReference type="PANTHER" id="PTHR11945:SF387">
    <property type="entry name" value="AGAMOUS-LIKE MADS-BOX PROTEIN AGL80"/>
    <property type="match status" value="1"/>
</dbReference>
<reference evidence="7" key="1">
    <citation type="submission" date="2025-05" db="UniProtKB">
        <authorList>
            <consortium name="RefSeq"/>
        </authorList>
    </citation>
    <scope>NUCLEOTIDE SEQUENCE [LARGE SCALE GENOMIC DNA]</scope>
</reference>